<comment type="caution">
    <text evidence="1">The sequence shown here is derived from an EMBL/GenBank/DDBJ whole genome shotgun (WGS) entry which is preliminary data.</text>
</comment>
<sequence>MYIIEFTQRTTRVVRAIDTESGRLKIDIRDSTAPFDTLIVDAWVIVEDGVLWLEYETGSSQTVSVRLANALRWSRQPKW</sequence>
<reference evidence="1 2" key="1">
    <citation type="submission" date="2016-04" db="EMBL/GenBank/DDBJ databases">
        <title>Draft genome sequence of Janthinobacterium psychrotolerans sp. nov., isolated from freshwater sediments in Denmark.</title>
        <authorList>
            <person name="Gong X."/>
            <person name="Skrivergaard S."/>
            <person name="Korsgaard B.S."/>
            <person name="Schreiber L."/>
            <person name="Marshall I.P."/>
            <person name="Finster K."/>
            <person name="Schramm A."/>
        </authorList>
    </citation>
    <scope>NUCLEOTIDE SEQUENCE [LARGE SCALE GENOMIC DNA]</scope>
    <source>
        <strain evidence="1 2">S3-2</strain>
    </source>
</reference>
<proteinExistence type="predicted"/>
<gene>
    <name evidence="1" type="ORF">ASR47_1007247</name>
</gene>
<keyword evidence="2" id="KW-1185">Reference proteome</keyword>
<protein>
    <submittedName>
        <fullName evidence="1">Uncharacterized protein</fullName>
    </submittedName>
</protein>
<evidence type="ECO:0000313" key="2">
    <source>
        <dbReference type="Proteomes" id="UP000092713"/>
    </source>
</evidence>
<dbReference type="AlphaFoldDB" id="A0A1A7BZ48"/>
<name>A0A1A7BZ48_9BURK</name>
<evidence type="ECO:0000313" key="1">
    <source>
        <dbReference type="EMBL" id="OBV38931.1"/>
    </source>
</evidence>
<dbReference type="EMBL" id="LOCQ01000056">
    <property type="protein sequence ID" value="OBV38931.1"/>
    <property type="molecule type" value="Genomic_DNA"/>
</dbReference>
<dbReference type="RefSeq" id="WP_065308635.1">
    <property type="nucleotide sequence ID" value="NZ_LOCQ01000056.1"/>
</dbReference>
<organism evidence="1 2">
    <name type="scientific">Janthinobacterium psychrotolerans</name>
    <dbReference type="NCBI Taxonomy" id="1747903"/>
    <lineage>
        <taxon>Bacteria</taxon>
        <taxon>Pseudomonadati</taxon>
        <taxon>Pseudomonadota</taxon>
        <taxon>Betaproteobacteria</taxon>
        <taxon>Burkholderiales</taxon>
        <taxon>Oxalobacteraceae</taxon>
        <taxon>Janthinobacterium</taxon>
    </lineage>
</organism>
<dbReference type="OrthoDB" id="8704379at2"/>
<dbReference type="Proteomes" id="UP000092713">
    <property type="component" value="Unassembled WGS sequence"/>
</dbReference>
<accession>A0A1A7BZ48</accession>